<evidence type="ECO:0000259" key="3">
    <source>
        <dbReference type="Pfam" id="PF01266"/>
    </source>
</evidence>
<dbReference type="Pfam" id="PF01266">
    <property type="entry name" value="DAO"/>
    <property type="match status" value="1"/>
</dbReference>
<evidence type="ECO:0000313" key="4">
    <source>
        <dbReference type="EMBL" id="MCP3731477.1"/>
    </source>
</evidence>
<dbReference type="Gene3D" id="3.50.50.60">
    <property type="entry name" value="FAD/NAD(P)-binding domain"/>
    <property type="match status" value="1"/>
</dbReference>
<keyword evidence="2" id="KW-0560">Oxidoreductase</keyword>
<dbReference type="EMBL" id="JAMLDX010000010">
    <property type="protein sequence ID" value="MCP3731477.1"/>
    <property type="molecule type" value="Genomic_DNA"/>
</dbReference>
<dbReference type="PANTHER" id="PTHR13847:SF280">
    <property type="entry name" value="D-AMINO ACID DEHYDROGENASE"/>
    <property type="match status" value="1"/>
</dbReference>
<comment type="caution">
    <text evidence="4">The sequence shown here is derived from an EMBL/GenBank/DDBJ whole genome shotgun (WGS) entry which is preliminary data.</text>
</comment>
<evidence type="ECO:0000256" key="1">
    <source>
        <dbReference type="ARBA" id="ARBA00009410"/>
    </source>
</evidence>
<feature type="domain" description="FAD dependent oxidoreductase" evidence="3">
    <location>
        <begin position="19"/>
        <end position="411"/>
    </location>
</feature>
<dbReference type="Gene3D" id="3.30.9.10">
    <property type="entry name" value="D-Amino Acid Oxidase, subunit A, domain 2"/>
    <property type="match status" value="1"/>
</dbReference>
<reference evidence="4" key="1">
    <citation type="submission" date="2022-05" db="EMBL/GenBank/DDBJ databases">
        <title>Sphingomonas sp. strain MG17 Genome sequencing and assembly.</title>
        <authorList>
            <person name="Kim I."/>
        </authorList>
    </citation>
    <scope>NUCLEOTIDE SEQUENCE</scope>
    <source>
        <strain evidence="4">MG17</strain>
    </source>
</reference>
<gene>
    <name evidence="4" type="ORF">M9978_13695</name>
</gene>
<dbReference type="PANTHER" id="PTHR13847">
    <property type="entry name" value="SARCOSINE DEHYDROGENASE-RELATED"/>
    <property type="match status" value="1"/>
</dbReference>
<dbReference type="GO" id="GO:0055130">
    <property type="term" value="P:D-alanine catabolic process"/>
    <property type="evidence" value="ECO:0007669"/>
    <property type="project" value="TreeGrafter"/>
</dbReference>
<keyword evidence="5" id="KW-1185">Reference proteome</keyword>
<proteinExistence type="inferred from homology"/>
<dbReference type="InterPro" id="IPR036188">
    <property type="entry name" value="FAD/NAD-bd_sf"/>
</dbReference>
<dbReference type="GO" id="GO:0008718">
    <property type="term" value="F:D-amino-acid dehydrogenase activity"/>
    <property type="evidence" value="ECO:0007669"/>
    <property type="project" value="TreeGrafter"/>
</dbReference>
<dbReference type="SUPFAM" id="SSF51905">
    <property type="entry name" value="FAD/NAD(P)-binding domain"/>
    <property type="match status" value="1"/>
</dbReference>
<dbReference type="GO" id="GO:0005886">
    <property type="term" value="C:plasma membrane"/>
    <property type="evidence" value="ECO:0007669"/>
    <property type="project" value="TreeGrafter"/>
</dbReference>
<dbReference type="GO" id="GO:0005737">
    <property type="term" value="C:cytoplasm"/>
    <property type="evidence" value="ECO:0007669"/>
    <property type="project" value="TreeGrafter"/>
</dbReference>
<dbReference type="RefSeq" id="WP_254294110.1">
    <property type="nucleotide sequence ID" value="NZ_JAMLDX010000010.1"/>
</dbReference>
<evidence type="ECO:0000256" key="2">
    <source>
        <dbReference type="ARBA" id="ARBA00023002"/>
    </source>
</evidence>
<organism evidence="4 5">
    <name type="scientific">Sphingomonas tagetis</name>
    <dbReference type="NCBI Taxonomy" id="2949092"/>
    <lineage>
        <taxon>Bacteria</taxon>
        <taxon>Pseudomonadati</taxon>
        <taxon>Pseudomonadota</taxon>
        <taxon>Alphaproteobacteria</taxon>
        <taxon>Sphingomonadales</taxon>
        <taxon>Sphingomonadaceae</taxon>
        <taxon>Sphingomonas</taxon>
    </lineage>
</organism>
<dbReference type="InterPro" id="IPR006076">
    <property type="entry name" value="FAD-dep_OxRdtase"/>
</dbReference>
<dbReference type="Proteomes" id="UP001139451">
    <property type="component" value="Unassembled WGS sequence"/>
</dbReference>
<name>A0A9X2HJY0_9SPHN</name>
<evidence type="ECO:0000313" key="5">
    <source>
        <dbReference type="Proteomes" id="UP001139451"/>
    </source>
</evidence>
<comment type="similarity">
    <text evidence="1">Belongs to the DadA oxidoreductase family.</text>
</comment>
<accession>A0A9X2HJY0</accession>
<sequence length="440" mass="47614">MSPVVERIPSDERPPSAADIVVIGGGIIGSAAAYLLAKRGFSVALIEKGHVGCEQSSRNWGWCRRQNRDSRELPLSIISMQLWDTFAPEIGRDLGFRRCGLTFATHLQSTLAQWDSWRAIGDEFDVKSRILSRSEAAALIPENKREWIGGLYVPDDGKAEPALAAPALAAGARAHGATIHQQCAARGLDLANGRVVGVHTEQGYIKANAVLCATGVWASRFLRPHGISFPQAGVRQTALRTKPMQNLGEALYTSDFSMTRRLDGSYTLAISGKANIEVTAQGIRYFREFAPQFAKRLKNVRLGVGRSLFSGPESVPAMMTNNDRIFEQNRVLDPEPMAWLEREIVANIRATYPQLGDIKIDSAWGGLVDCTPDAVPVISKVDQVSGLVLAAGCSGHGFGLGPGIGYLASQLLVDDTPCVDPEPFRLSRLVNGSKLQIAAI</sequence>
<protein>
    <submittedName>
        <fullName evidence="4">FAD-binding oxidoreductase</fullName>
    </submittedName>
</protein>
<dbReference type="AlphaFoldDB" id="A0A9X2HJY0"/>